<proteinExistence type="predicted"/>
<feature type="transmembrane region" description="Helical" evidence="1">
    <location>
        <begin position="173"/>
        <end position="194"/>
    </location>
</feature>
<sequence>MSDIFEHLSMGFGVALSWQNVLVAALGSFFGTIVGVLPGLGPINGVAMLIPIAFAMNLPPETALILLAAVYVGAEYGGRITSILLNVPGEAASVMTTLDGYPLARKGLGSVALSLSAWSSFCGSFVAFIGIVIFAPLLASWALAFGPPEYFALMVFAFCCLTSLLGQNPAKGVLAAALGLSISTVGVDSNSGVYRFTFDSPNLADGIDFVVVVIALFAISEMLQMLENVVGGMSVKVPKSERKLFNLKEFKFTLPSVIRSALTGFGLGVLPGAGASVASAVTYANEKRLIEQKDPNACFGKGDMRGLVAPEAANNASATGSFIPMLTLGVPGSGTTAVMMGALTLYNITPGPVLFETQPLLIWGLIASLFVANVILLIMNVPMVRLFASILAIPPWLLVPGIVSISFIGVYAINATRFDLMMVAGLGLIGYFLRKAEMPMAPLILGVVLGDLMEQNLRRALSMSNGEVGILFASPITVLFWVLSISVVIVPLAYRRWNRRQKAADKPVQHKDTAP</sequence>
<comment type="caution">
    <text evidence="3">The sequence shown here is derived from an EMBL/GenBank/DDBJ whole genome shotgun (WGS) entry which is preliminary data.</text>
</comment>
<feature type="transmembrane region" description="Helical" evidence="1">
    <location>
        <begin position="469"/>
        <end position="494"/>
    </location>
</feature>
<evidence type="ECO:0000313" key="3">
    <source>
        <dbReference type="EMBL" id="PWF22188.1"/>
    </source>
</evidence>
<accession>A0A2V1JVG8</accession>
<feature type="domain" description="DUF112" evidence="2">
    <location>
        <begin position="22"/>
        <end position="445"/>
    </location>
</feature>
<evidence type="ECO:0000259" key="2">
    <source>
        <dbReference type="Pfam" id="PF01970"/>
    </source>
</evidence>
<keyword evidence="1" id="KW-0472">Membrane</keyword>
<gene>
    <name evidence="3" type="ORF">DD235_12465</name>
</gene>
<dbReference type="PANTHER" id="PTHR35342">
    <property type="entry name" value="TRICARBOXYLIC TRANSPORT PROTEIN"/>
    <property type="match status" value="1"/>
</dbReference>
<name>A0A2V1JVG8_9BURK</name>
<keyword evidence="1" id="KW-0812">Transmembrane</keyword>
<dbReference type="Proteomes" id="UP000245212">
    <property type="component" value="Unassembled WGS sequence"/>
</dbReference>
<dbReference type="RefSeq" id="WP_109062426.1">
    <property type="nucleotide sequence ID" value="NZ_QETA01000005.1"/>
</dbReference>
<feature type="transmembrane region" description="Helical" evidence="1">
    <location>
        <begin position="46"/>
        <end position="72"/>
    </location>
</feature>
<dbReference type="InterPro" id="IPR002823">
    <property type="entry name" value="DUF112_TM"/>
</dbReference>
<dbReference type="AlphaFoldDB" id="A0A2V1JVG8"/>
<reference evidence="4" key="1">
    <citation type="submission" date="2018-05" db="EMBL/GenBank/DDBJ databases">
        <authorList>
            <person name="Li Y."/>
        </authorList>
    </citation>
    <scope>NUCLEOTIDE SEQUENCE [LARGE SCALE GENOMIC DNA]</scope>
    <source>
        <strain evidence="4">3d-2-2</strain>
    </source>
</reference>
<feature type="transmembrane region" description="Helical" evidence="1">
    <location>
        <begin position="150"/>
        <end position="166"/>
    </location>
</feature>
<keyword evidence="4" id="KW-1185">Reference proteome</keyword>
<dbReference type="Pfam" id="PF01970">
    <property type="entry name" value="TctA"/>
    <property type="match status" value="1"/>
</dbReference>
<feature type="transmembrane region" description="Helical" evidence="1">
    <location>
        <begin position="386"/>
        <end position="409"/>
    </location>
</feature>
<dbReference type="EMBL" id="QETA01000005">
    <property type="protein sequence ID" value="PWF22188.1"/>
    <property type="molecule type" value="Genomic_DNA"/>
</dbReference>
<protein>
    <submittedName>
        <fullName evidence="3">Tripartite tricarboxylate transporter TctA</fullName>
    </submittedName>
</protein>
<dbReference type="PANTHER" id="PTHR35342:SF5">
    <property type="entry name" value="TRICARBOXYLIC TRANSPORT PROTEIN"/>
    <property type="match status" value="1"/>
</dbReference>
<feature type="transmembrane region" description="Helical" evidence="1">
    <location>
        <begin position="206"/>
        <end position="226"/>
    </location>
</feature>
<feature type="transmembrane region" description="Helical" evidence="1">
    <location>
        <begin position="21"/>
        <end position="40"/>
    </location>
</feature>
<feature type="transmembrane region" description="Helical" evidence="1">
    <location>
        <begin position="360"/>
        <end position="379"/>
    </location>
</feature>
<feature type="transmembrane region" description="Helical" evidence="1">
    <location>
        <begin position="325"/>
        <end position="348"/>
    </location>
</feature>
<keyword evidence="1" id="KW-1133">Transmembrane helix</keyword>
<feature type="transmembrane region" description="Helical" evidence="1">
    <location>
        <begin position="115"/>
        <end position="144"/>
    </location>
</feature>
<evidence type="ECO:0000256" key="1">
    <source>
        <dbReference type="SAM" id="Phobius"/>
    </source>
</evidence>
<evidence type="ECO:0000313" key="4">
    <source>
        <dbReference type="Proteomes" id="UP000245212"/>
    </source>
</evidence>
<organism evidence="3 4">
    <name type="scientific">Corticimicrobacter populi</name>
    <dbReference type="NCBI Taxonomy" id="2175229"/>
    <lineage>
        <taxon>Bacteria</taxon>
        <taxon>Pseudomonadati</taxon>
        <taxon>Pseudomonadota</taxon>
        <taxon>Betaproteobacteria</taxon>
        <taxon>Burkholderiales</taxon>
        <taxon>Alcaligenaceae</taxon>
        <taxon>Corticimicrobacter</taxon>
    </lineage>
</organism>